<dbReference type="Proteomes" id="UP000624159">
    <property type="component" value="Unassembled WGS sequence"/>
</dbReference>
<name>A0A140F006_SERRU</name>
<keyword evidence="1" id="KW-0812">Transmembrane</keyword>
<dbReference type="GeneID" id="61764686"/>
<keyword evidence="1" id="KW-1133">Transmembrane helix</keyword>
<keyword evidence="9" id="KW-1185">Reference proteome</keyword>
<evidence type="ECO:0000256" key="1">
    <source>
        <dbReference type="SAM" id="Phobius"/>
    </source>
</evidence>
<dbReference type="EMBL" id="JADULK010000001">
    <property type="protein sequence ID" value="MBH1928114.1"/>
    <property type="molecule type" value="Genomic_DNA"/>
</dbReference>
<dbReference type="AlphaFoldDB" id="A0A140F006"/>
<dbReference type="EMBL" id="LR590463">
    <property type="protein sequence ID" value="VTP60928.1"/>
    <property type="molecule type" value="Genomic_DNA"/>
</dbReference>
<evidence type="ECO:0000313" key="5">
    <source>
        <dbReference type="EMBL" id="VTP60928.1"/>
    </source>
</evidence>
<evidence type="ECO:0000313" key="4">
    <source>
        <dbReference type="EMBL" id="VEI61314.1"/>
    </source>
</evidence>
<dbReference type="EMBL" id="LR134493">
    <property type="protein sequence ID" value="VEI61314.1"/>
    <property type="molecule type" value="Genomic_DNA"/>
</dbReference>
<evidence type="ECO:0000313" key="8">
    <source>
        <dbReference type="Proteomes" id="UP000307968"/>
    </source>
</evidence>
<evidence type="ECO:0000313" key="2">
    <source>
        <dbReference type="EMBL" id="MBH1928114.1"/>
    </source>
</evidence>
<evidence type="ECO:0000313" key="9">
    <source>
        <dbReference type="Proteomes" id="UP000624159"/>
    </source>
</evidence>
<evidence type="ECO:0000313" key="6">
    <source>
        <dbReference type="Proteomes" id="UP000271603"/>
    </source>
</evidence>
<keyword evidence="1" id="KW-0472">Membrane</keyword>
<dbReference type="InterPro" id="IPR019663">
    <property type="entry name" value="YbfA"/>
</dbReference>
<evidence type="ECO:0000313" key="3">
    <source>
        <dbReference type="EMBL" id="VEA72350.1"/>
    </source>
</evidence>
<gene>
    <name evidence="2" type="ORF">I5U13_00330</name>
    <name evidence="4" type="ORF">NCTC10036_00286</name>
    <name evidence="5" type="ORF">NCTC12971_01428</name>
    <name evidence="3" type="ORF">NCTC9419_03955</name>
</gene>
<dbReference type="Proteomes" id="UP000271603">
    <property type="component" value="Chromosome"/>
</dbReference>
<dbReference type="Proteomes" id="UP000307968">
    <property type="component" value="Chromosome"/>
</dbReference>
<dbReference type="Pfam" id="PF10725">
    <property type="entry name" value="DUF2517"/>
    <property type="match status" value="1"/>
</dbReference>
<organism evidence="3 6">
    <name type="scientific">Serratia rubidaea</name>
    <name type="common">Serratia marinorubra</name>
    <dbReference type="NCBI Taxonomy" id="61652"/>
    <lineage>
        <taxon>Bacteria</taxon>
        <taxon>Pseudomonadati</taxon>
        <taxon>Pseudomonadota</taxon>
        <taxon>Gammaproteobacteria</taxon>
        <taxon>Enterobacterales</taxon>
        <taxon>Yersiniaceae</taxon>
        <taxon>Serratia</taxon>
    </lineage>
</organism>
<evidence type="ECO:0000313" key="7">
    <source>
        <dbReference type="Proteomes" id="UP000281904"/>
    </source>
</evidence>
<feature type="transmembrane region" description="Helical" evidence="1">
    <location>
        <begin position="12"/>
        <end position="32"/>
    </location>
</feature>
<protein>
    <submittedName>
        <fullName evidence="3">Protein of uncharacterized function (DUF2517)</fullName>
    </submittedName>
    <submittedName>
        <fullName evidence="2">YbfA family protein</fullName>
    </submittedName>
</protein>
<dbReference type="EMBL" id="LR134155">
    <property type="protein sequence ID" value="VEA72350.1"/>
    <property type="molecule type" value="Genomic_DNA"/>
</dbReference>
<dbReference type="STRING" id="61652.AXX16_3927"/>
<dbReference type="Proteomes" id="UP000281904">
    <property type="component" value="Chromosome"/>
</dbReference>
<dbReference type="KEGG" id="srz:AXX16_3927"/>
<dbReference type="RefSeq" id="WP_054305327.1">
    <property type="nucleotide sequence ID" value="NZ_CAMIPJ010000003.1"/>
</dbReference>
<accession>A0A140F006</accession>
<sequence>MSTYQAYPLHRILLRRGAVILAGVLALPVMLFRSDRARFYSYLHRVWSKTSDKPVWLQQAELASGDFY</sequence>
<reference evidence="6 7" key="1">
    <citation type="submission" date="2018-12" db="EMBL/GenBank/DDBJ databases">
        <authorList>
            <consortium name="Pathogen Informatics"/>
        </authorList>
    </citation>
    <scope>NUCLEOTIDE SEQUENCE [LARGE SCALE GENOMIC DNA]</scope>
    <source>
        <strain evidence="4 7">NCTC10036</strain>
        <strain evidence="5 8">NCTC12971</strain>
        <strain evidence="3 6">NCTC9419</strain>
    </source>
</reference>
<reference evidence="2 9" key="2">
    <citation type="submission" date="2020-11" db="EMBL/GenBank/DDBJ databases">
        <title>Enhanced detection system for hospital associated transmission using whole genome sequencing surveillance.</title>
        <authorList>
            <person name="Harrison L.H."/>
            <person name="Van Tyne D."/>
            <person name="Marsh J.W."/>
            <person name="Griffith M.P."/>
            <person name="Snyder D.J."/>
            <person name="Cooper V.S."/>
            <person name="Mustapha M."/>
        </authorList>
    </citation>
    <scope>NUCLEOTIDE SEQUENCE [LARGE SCALE GENOMIC DNA]</scope>
    <source>
        <strain evidence="2 9">SER00230</strain>
    </source>
</reference>
<proteinExistence type="predicted"/>